<dbReference type="RefSeq" id="WP_033515379.1">
    <property type="nucleotide sequence ID" value="NZ_JGYV01000001.1"/>
</dbReference>
<dbReference type="Proteomes" id="UP000029067">
    <property type="component" value="Unassembled WGS sequence"/>
</dbReference>
<evidence type="ECO:0000256" key="1">
    <source>
        <dbReference type="ARBA" id="ARBA00008857"/>
    </source>
</evidence>
<dbReference type="InterPro" id="IPR011010">
    <property type="entry name" value="DNA_brk_join_enz"/>
</dbReference>
<dbReference type="PROSITE" id="PS51898">
    <property type="entry name" value="TYR_RECOMBINASE"/>
    <property type="match status" value="1"/>
</dbReference>
<accession>A0A087B4X3</accession>
<dbReference type="AlphaFoldDB" id="A0A087B4X3"/>
<dbReference type="InterPro" id="IPR050090">
    <property type="entry name" value="Tyrosine_recombinase_XerCD"/>
</dbReference>
<evidence type="ECO:0000259" key="4">
    <source>
        <dbReference type="PROSITE" id="PS51898"/>
    </source>
</evidence>
<dbReference type="InterPro" id="IPR010998">
    <property type="entry name" value="Integrase_recombinase_N"/>
</dbReference>
<dbReference type="EMBL" id="JGYV01000001">
    <property type="protein sequence ID" value="KFI66073.1"/>
    <property type="molecule type" value="Genomic_DNA"/>
</dbReference>
<keyword evidence="2" id="KW-0238">DNA-binding</keyword>
<dbReference type="InterPro" id="IPR013762">
    <property type="entry name" value="Integrase-like_cat_sf"/>
</dbReference>
<dbReference type="OrthoDB" id="4326943at2"/>
<dbReference type="GO" id="GO:0003677">
    <property type="term" value="F:DNA binding"/>
    <property type="evidence" value="ECO:0007669"/>
    <property type="project" value="UniProtKB-KW"/>
</dbReference>
<dbReference type="Gene3D" id="1.10.150.130">
    <property type="match status" value="1"/>
</dbReference>
<dbReference type="CDD" id="cd00397">
    <property type="entry name" value="DNA_BRE_C"/>
    <property type="match status" value="1"/>
</dbReference>
<comment type="similarity">
    <text evidence="1">Belongs to the 'phage' integrase family.</text>
</comment>
<dbReference type="Pfam" id="PF00589">
    <property type="entry name" value="Phage_integrase"/>
    <property type="match status" value="1"/>
</dbReference>
<dbReference type="GO" id="GO:0015074">
    <property type="term" value="P:DNA integration"/>
    <property type="evidence" value="ECO:0007669"/>
    <property type="project" value="InterPro"/>
</dbReference>
<gene>
    <name evidence="5" type="ORF">BCUN_0575</name>
</gene>
<dbReference type="PANTHER" id="PTHR30349">
    <property type="entry name" value="PHAGE INTEGRASE-RELATED"/>
    <property type="match status" value="1"/>
</dbReference>
<protein>
    <submittedName>
        <fullName evidence="5">Phage integrase family site-specific recombinase</fullName>
    </submittedName>
</protein>
<organism evidence="5 6">
    <name type="scientific">Bifidobacterium cuniculi</name>
    <dbReference type="NCBI Taxonomy" id="1688"/>
    <lineage>
        <taxon>Bacteria</taxon>
        <taxon>Bacillati</taxon>
        <taxon>Actinomycetota</taxon>
        <taxon>Actinomycetes</taxon>
        <taxon>Bifidobacteriales</taxon>
        <taxon>Bifidobacteriaceae</taxon>
        <taxon>Bifidobacterium</taxon>
    </lineage>
</organism>
<name>A0A087B4X3_9BIFI</name>
<dbReference type="SUPFAM" id="SSF56349">
    <property type="entry name" value="DNA breaking-rejoining enzymes"/>
    <property type="match status" value="1"/>
</dbReference>
<evidence type="ECO:0000313" key="6">
    <source>
        <dbReference type="Proteomes" id="UP000029067"/>
    </source>
</evidence>
<keyword evidence="6" id="KW-1185">Reference proteome</keyword>
<dbReference type="PANTHER" id="PTHR30349:SF64">
    <property type="entry name" value="PROPHAGE INTEGRASE INTD-RELATED"/>
    <property type="match status" value="1"/>
</dbReference>
<keyword evidence="3" id="KW-0233">DNA recombination</keyword>
<dbReference type="GO" id="GO:0006310">
    <property type="term" value="P:DNA recombination"/>
    <property type="evidence" value="ECO:0007669"/>
    <property type="project" value="UniProtKB-KW"/>
</dbReference>
<proteinExistence type="inferred from homology"/>
<feature type="domain" description="Tyr recombinase" evidence="4">
    <location>
        <begin position="185"/>
        <end position="420"/>
    </location>
</feature>
<evidence type="ECO:0000313" key="5">
    <source>
        <dbReference type="EMBL" id="KFI66073.1"/>
    </source>
</evidence>
<dbReference type="InterPro" id="IPR002104">
    <property type="entry name" value="Integrase_catalytic"/>
</dbReference>
<dbReference type="Gene3D" id="1.10.443.10">
    <property type="entry name" value="Intergrase catalytic core"/>
    <property type="match status" value="1"/>
</dbReference>
<dbReference type="STRING" id="1688.BCUN_0575"/>
<evidence type="ECO:0000256" key="3">
    <source>
        <dbReference type="ARBA" id="ARBA00023172"/>
    </source>
</evidence>
<reference evidence="5 6" key="1">
    <citation type="submission" date="2014-03" db="EMBL/GenBank/DDBJ databases">
        <title>Genomics of Bifidobacteria.</title>
        <authorList>
            <person name="Ventura M."/>
            <person name="Milani C."/>
            <person name="Lugli G.A."/>
        </authorList>
    </citation>
    <scope>NUCLEOTIDE SEQUENCE [LARGE SCALE GENOMIC DNA]</scope>
    <source>
        <strain evidence="5 6">LMG 10738</strain>
    </source>
</reference>
<evidence type="ECO:0000256" key="2">
    <source>
        <dbReference type="ARBA" id="ARBA00023125"/>
    </source>
</evidence>
<sequence length="436" mass="49315">MVEKARAPKGAPRPKKIVRKRVVKHRDGTVSEREVTVWRQKVVEGVVVEAKTLREVLAKASGKRRELQETGHVSVRGRKPVLHKYIEMFLELKEKELAPKTMVGYRVICRRLDGACGQDRVDSFTPMTLRLLLERLWGEKSFSTRKHAQHIMSQIFGLAVDDGVIMVNPMAGVKVKQPRGSQSVDARSAFSVPELKMMLMVSARWPLDKAARMWFRIFTGARQGEILGAVAEDLHLDAPVPYYDLRWALTEVTWRHGCGSMGEDGRWACGRKRGGSCPDRRHGIPRGFVCRELEGRWMLKLPKSYKPRTVPLVPELVEVMRRYLDYVAAWPNPHGLLFRHEDGSLVTGKEDTADFKELLVECGMDPEEHQGHETRHSAVTILRKAHADTKTIMEVIGHSSLAVDDLYMHVDDEQKSEAMNVLGDVLSVPKGLLPGE</sequence>
<dbReference type="eggNOG" id="COG0582">
    <property type="taxonomic scope" value="Bacteria"/>
</dbReference>
<comment type="caution">
    <text evidence="5">The sequence shown here is derived from an EMBL/GenBank/DDBJ whole genome shotgun (WGS) entry which is preliminary data.</text>
</comment>